<evidence type="ECO:0000256" key="10">
    <source>
        <dbReference type="RuleBase" id="RU003662"/>
    </source>
</evidence>
<keyword evidence="5 9" id="KW-0822">Tryptophan biosynthesis</keyword>
<dbReference type="SUPFAM" id="SSF51366">
    <property type="entry name" value="Ribulose-phoshate binding barrel"/>
    <property type="match status" value="1"/>
</dbReference>
<dbReference type="PROSITE" id="PS00167">
    <property type="entry name" value="TRP_SYNTHASE_ALPHA"/>
    <property type="match status" value="1"/>
</dbReference>
<organism evidence="11 12">
    <name type="scientific">Candidatus Promineifilum breve</name>
    <dbReference type="NCBI Taxonomy" id="1806508"/>
    <lineage>
        <taxon>Bacteria</taxon>
        <taxon>Bacillati</taxon>
        <taxon>Chloroflexota</taxon>
        <taxon>Ardenticatenia</taxon>
        <taxon>Candidatus Promineifilales</taxon>
        <taxon>Candidatus Promineifilaceae</taxon>
        <taxon>Candidatus Promineifilum</taxon>
    </lineage>
</organism>
<keyword evidence="12" id="KW-1185">Reference proteome</keyword>
<feature type="active site" description="Proton acceptor" evidence="9">
    <location>
        <position position="70"/>
    </location>
</feature>
<reference evidence="11" key="1">
    <citation type="submission" date="2016-01" db="EMBL/GenBank/DDBJ databases">
        <authorList>
            <person name="Mcilroy J.S."/>
            <person name="Karst M S."/>
            <person name="Albertsen M."/>
        </authorList>
    </citation>
    <scope>NUCLEOTIDE SEQUENCE</scope>
    <source>
        <strain evidence="11">Cfx-K</strain>
    </source>
</reference>
<dbReference type="InterPro" id="IPR013785">
    <property type="entry name" value="Aldolase_TIM"/>
</dbReference>
<evidence type="ECO:0000256" key="8">
    <source>
        <dbReference type="ARBA" id="ARBA00049047"/>
    </source>
</evidence>
<evidence type="ECO:0000256" key="1">
    <source>
        <dbReference type="ARBA" id="ARBA00003365"/>
    </source>
</evidence>
<keyword evidence="6 9" id="KW-0057">Aromatic amino acid biosynthesis</keyword>
<keyword evidence="4 9" id="KW-0028">Amino-acid biosynthesis</keyword>
<dbReference type="PANTHER" id="PTHR43406:SF1">
    <property type="entry name" value="TRYPTOPHAN SYNTHASE ALPHA CHAIN, CHLOROPLASTIC"/>
    <property type="match status" value="1"/>
</dbReference>
<dbReference type="FunFam" id="3.20.20.70:FF:000037">
    <property type="entry name" value="Tryptophan synthase alpha chain"/>
    <property type="match status" value="1"/>
</dbReference>
<accession>A0A160T6R3</accession>
<dbReference type="InterPro" id="IPR002028">
    <property type="entry name" value="Trp_synthase_suA"/>
</dbReference>
<sequence>MAHYKSTVEGSWKMVNQQEQTGLDQIIAAFARAGARGTAALMPYYTLGYPDRATSLDVIAAIAADSDLLELGVPFSDPLADGPTIQHSTQVSLERGTTLAGCLEMLRELRGRGIQTPVLLFGYYNPFLAYGLDALAADARAAGAQGFIVPDLPPEEAADLESAAAAQGLAYVHFLAPTSSPRRIAAVAERARGFIYLVSVAGVTGARQTVGSDLAGFIGRVRQRTTTPLAVGFGISTPEQAAAVGRLADGVIVGSALINAVDRADDKPQAAAAYIRSLHRAINHQKE</sequence>
<feature type="active site" description="Proton acceptor" evidence="9">
    <location>
        <position position="81"/>
    </location>
</feature>
<dbReference type="GO" id="GO:0005829">
    <property type="term" value="C:cytosol"/>
    <property type="evidence" value="ECO:0007669"/>
    <property type="project" value="TreeGrafter"/>
</dbReference>
<comment type="function">
    <text evidence="1 9">The alpha subunit is responsible for the aldol cleavage of indoleglycerol phosphate to indole and glyceraldehyde 3-phosphate.</text>
</comment>
<dbReference type="CDD" id="cd04724">
    <property type="entry name" value="Tryptophan_synthase_alpha"/>
    <property type="match status" value="1"/>
</dbReference>
<evidence type="ECO:0000256" key="3">
    <source>
        <dbReference type="ARBA" id="ARBA00011270"/>
    </source>
</evidence>
<keyword evidence="7 9" id="KW-0456">Lyase</keyword>
<evidence type="ECO:0000313" key="11">
    <source>
        <dbReference type="EMBL" id="CUS04968.2"/>
    </source>
</evidence>
<dbReference type="KEGG" id="pbf:CFX0092_A3090"/>
<comment type="catalytic activity">
    <reaction evidence="8 9">
        <text>(1S,2R)-1-C-(indol-3-yl)glycerol 3-phosphate + L-serine = D-glyceraldehyde 3-phosphate + L-tryptophan + H2O</text>
        <dbReference type="Rhea" id="RHEA:10532"/>
        <dbReference type="ChEBI" id="CHEBI:15377"/>
        <dbReference type="ChEBI" id="CHEBI:33384"/>
        <dbReference type="ChEBI" id="CHEBI:57912"/>
        <dbReference type="ChEBI" id="CHEBI:58866"/>
        <dbReference type="ChEBI" id="CHEBI:59776"/>
        <dbReference type="EC" id="4.2.1.20"/>
    </reaction>
</comment>
<comment type="similarity">
    <text evidence="9 10">Belongs to the TrpA family.</text>
</comment>
<dbReference type="EC" id="4.2.1.20" evidence="9"/>
<proteinExistence type="inferred from homology"/>
<dbReference type="GO" id="GO:0004834">
    <property type="term" value="F:tryptophan synthase activity"/>
    <property type="evidence" value="ECO:0007669"/>
    <property type="project" value="UniProtKB-UniRule"/>
</dbReference>
<evidence type="ECO:0000256" key="5">
    <source>
        <dbReference type="ARBA" id="ARBA00022822"/>
    </source>
</evidence>
<name>A0A160T6R3_9CHLR</name>
<dbReference type="AlphaFoldDB" id="A0A160T6R3"/>
<evidence type="ECO:0000256" key="9">
    <source>
        <dbReference type="HAMAP-Rule" id="MF_00131"/>
    </source>
</evidence>
<dbReference type="HAMAP" id="MF_00131">
    <property type="entry name" value="Trp_synth_alpha"/>
    <property type="match status" value="1"/>
</dbReference>
<dbReference type="EMBL" id="LN890655">
    <property type="protein sequence ID" value="CUS04968.2"/>
    <property type="molecule type" value="Genomic_DNA"/>
</dbReference>
<dbReference type="NCBIfam" id="TIGR00262">
    <property type="entry name" value="trpA"/>
    <property type="match status" value="1"/>
</dbReference>
<dbReference type="Proteomes" id="UP000215027">
    <property type="component" value="Chromosome I"/>
</dbReference>
<evidence type="ECO:0000256" key="7">
    <source>
        <dbReference type="ARBA" id="ARBA00023239"/>
    </source>
</evidence>
<comment type="pathway">
    <text evidence="2 9">Amino-acid biosynthesis; L-tryptophan biosynthesis; L-tryptophan from chorismate: step 5/5.</text>
</comment>
<evidence type="ECO:0000313" key="12">
    <source>
        <dbReference type="Proteomes" id="UP000215027"/>
    </source>
</evidence>
<dbReference type="InterPro" id="IPR011060">
    <property type="entry name" value="RibuloseP-bd_barrel"/>
</dbReference>
<evidence type="ECO:0000256" key="2">
    <source>
        <dbReference type="ARBA" id="ARBA00004733"/>
    </source>
</evidence>
<dbReference type="PANTHER" id="PTHR43406">
    <property type="entry name" value="TRYPTOPHAN SYNTHASE, ALPHA CHAIN"/>
    <property type="match status" value="1"/>
</dbReference>
<protein>
    <recommendedName>
        <fullName evidence="9">Tryptophan synthase alpha chain</fullName>
        <ecNumber evidence="9">4.2.1.20</ecNumber>
    </recommendedName>
</protein>
<evidence type="ECO:0000256" key="6">
    <source>
        <dbReference type="ARBA" id="ARBA00023141"/>
    </source>
</evidence>
<dbReference type="InterPro" id="IPR018204">
    <property type="entry name" value="Trp_synthase_alpha_AS"/>
</dbReference>
<gene>
    <name evidence="9 11" type="primary">trpA</name>
    <name evidence="11" type="ORF">CFX0092_A3090</name>
</gene>
<dbReference type="UniPathway" id="UPA00035">
    <property type="reaction ID" value="UER00044"/>
</dbReference>
<evidence type="ECO:0000256" key="4">
    <source>
        <dbReference type="ARBA" id="ARBA00022605"/>
    </source>
</evidence>
<dbReference type="Gene3D" id="3.20.20.70">
    <property type="entry name" value="Aldolase class I"/>
    <property type="match status" value="1"/>
</dbReference>
<comment type="subunit">
    <text evidence="3 9">Tetramer of two alpha and two beta chains.</text>
</comment>
<dbReference type="Pfam" id="PF00290">
    <property type="entry name" value="Trp_syntA"/>
    <property type="match status" value="1"/>
</dbReference>